<keyword evidence="3" id="KW-1185">Reference proteome</keyword>
<evidence type="ECO:0000313" key="3">
    <source>
        <dbReference type="Proteomes" id="UP000229433"/>
    </source>
</evidence>
<sequence>MKSIFTLLSLLVLINYESLSAQQITAPGGAKFLVEAGGEFGGEEILTVYFEEGGDQKMRAGQGGYAAVGGEFHFKDLKSFMLRGTVGFKYVTTAADNANIRLTRFPINLLGYYKINEDFRLGAGLTTHQLIRFKGDGFVPDADLSSGLGGRLEFGWRWVALTYTAINYKNEFDYSFSAHSIGVAFSFTFPQN</sequence>
<evidence type="ECO:0008006" key="4">
    <source>
        <dbReference type="Google" id="ProtNLM"/>
    </source>
</evidence>
<reference evidence="2 3" key="1">
    <citation type="submission" date="2017-08" db="EMBL/GenBank/DDBJ databases">
        <title>The whole genome shortgun sequences of strain Leeuwenhoekiella nanhaiensis G18 from the South China Sea.</title>
        <authorList>
            <person name="Liu Q."/>
        </authorList>
    </citation>
    <scope>NUCLEOTIDE SEQUENCE [LARGE SCALE GENOMIC DNA]</scope>
    <source>
        <strain evidence="2 3">G18</strain>
    </source>
</reference>
<comment type="caution">
    <text evidence="2">The sequence shown here is derived from an EMBL/GenBank/DDBJ whole genome shotgun (WGS) entry which is preliminary data.</text>
</comment>
<gene>
    <name evidence="2" type="ORF">CJ305_18120</name>
</gene>
<dbReference type="RefSeq" id="WP_099647688.1">
    <property type="nucleotide sequence ID" value="NZ_KZ319308.1"/>
</dbReference>
<feature type="signal peptide" evidence="1">
    <location>
        <begin position="1"/>
        <end position="21"/>
    </location>
</feature>
<evidence type="ECO:0000256" key="1">
    <source>
        <dbReference type="SAM" id="SignalP"/>
    </source>
</evidence>
<evidence type="ECO:0000313" key="2">
    <source>
        <dbReference type="EMBL" id="PHQ27809.1"/>
    </source>
</evidence>
<dbReference type="AlphaFoldDB" id="A0A2G1VMV0"/>
<proteinExistence type="predicted"/>
<organism evidence="2 3">
    <name type="scientific">Leeuwenhoekiella nanhaiensis</name>
    <dbReference type="NCBI Taxonomy" id="1655491"/>
    <lineage>
        <taxon>Bacteria</taxon>
        <taxon>Pseudomonadati</taxon>
        <taxon>Bacteroidota</taxon>
        <taxon>Flavobacteriia</taxon>
        <taxon>Flavobacteriales</taxon>
        <taxon>Flavobacteriaceae</taxon>
        <taxon>Leeuwenhoekiella</taxon>
    </lineage>
</organism>
<keyword evidence="1" id="KW-0732">Signal</keyword>
<dbReference type="Proteomes" id="UP000229433">
    <property type="component" value="Unassembled WGS sequence"/>
</dbReference>
<name>A0A2G1VMV0_9FLAO</name>
<feature type="chain" id="PRO_5013807226" description="Outer membrane protein beta-barrel domain-containing protein" evidence="1">
    <location>
        <begin position="22"/>
        <end position="192"/>
    </location>
</feature>
<protein>
    <recommendedName>
        <fullName evidence="4">Outer membrane protein beta-barrel domain-containing protein</fullName>
    </recommendedName>
</protein>
<dbReference type="EMBL" id="NQXA01000029">
    <property type="protein sequence ID" value="PHQ27809.1"/>
    <property type="molecule type" value="Genomic_DNA"/>
</dbReference>
<dbReference type="OrthoDB" id="893325at2"/>
<accession>A0A2G1VMV0</accession>